<accession>A0A7G9WK48</accession>
<dbReference type="SUPFAM" id="SSF46785">
    <property type="entry name" value="Winged helix' DNA-binding domain"/>
    <property type="match status" value="1"/>
</dbReference>
<keyword evidence="2" id="KW-0238">DNA-binding</keyword>
<proteinExistence type="predicted"/>
<keyword evidence="7" id="KW-1185">Reference proteome</keyword>
<dbReference type="CDD" id="cd00038">
    <property type="entry name" value="CAP_ED"/>
    <property type="match status" value="1"/>
</dbReference>
<dbReference type="InterPro" id="IPR036390">
    <property type="entry name" value="WH_DNA-bd_sf"/>
</dbReference>
<organism evidence="6 7">
    <name type="scientific">Caproicibacterium amylolyticum</name>
    <dbReference type="NCBI Taxonomy" id="2766537"/>
    <lineage>
        <taxon>Bacteria</taxon>
        <taxon>Bacillati</taxon>
        <taxon>Bacillota</taxon>
        <taxon>Clostridia</taxon>
        <taxon>Eubacteriales</taxon>
        <taxon>Oscillospiraceae</taxon>
        <taxon>Caproicibacterium</taxon>
    </lineage>
</organism>
<gene>
    <name evidence="6" type="ORF">H6X83_05435</name>
</gene>
<evidence type="ECO:0000259" key="5">
    <source>
        <dbReference type="PROSITE" id="PS51063"/>
    </source>
</evidence>
<dbReference type="PROSITE" id="PS51063">
    <property type="entry name" value="HTH_CRP_2"/>
    <property type="match status" value="1"/>
</dbReference>
<evidence type="ECO:0000256" key="2">
    <source>
        <dbReference type="ARBA" id="ARBA00023125"/>
    </source>
</evidence>
<dbReference type="Proteomes" id="UP000516046">
    <property type="component" value="Chromosome"/>
</dbReference>
<dbReference type="GO" id="GO:0006355">
    <property type="term" value="P:regulation of DNA-templated transcription"/>
    <property type="evidence" value="ECO:0007669"/>
    <property type="project" value="InterPro"/>
</dbReference>
<dbReference type="RefSeq" id="WP_212508129.1">
    <property type="nucleotide sequence ID" value="NZ_CP060696.1"/>
</dbReference>
<dbReference type="KEGG" id="caml:H6X83_05435"/>
<dbReference type="InterPro" id="IPR000595">
    <property type="entry name" value="cNMP-bd_dom"/>
</dbReference>
<evidence type="ECO:0000313" key="7">
    <source>
        <dbReference type="Proteomes" id="UP000516046"/>
    </source>
</evidence>
<reference evidence="6 7" key="1">
    <citation type="submission" date="2020-08" db="EMBL/GenBank/DDBJ databases">
        <authorList>
            <person name="Ren C."/>
            <person name="Gu Y."/>
            <person name="Xu Y."/>
        </authorList>
    </citation>
    <scope>NUCLEOTIDE SEQUENCE [LARGE SCALE GENOMIC DNA]</scope>
    <source>
        <strain evidence="6 7">LBM18003</strain>
    </source>
</reference>
<dbReference type="Gene3D" id="2.60.120.10">
    <property type="entry name" value="Jelly Rolls"/>
    <property type="match status" value="1"/>
</dbReference>
<name>A0A7G9WK48_9FIRM</name>
<dbReference type="PROSITE" id="PS50042">
    <property type="entry name" value="CNMP_BINDING_3"/>
    <property type="match status" value="1"/>
</dbReference>
<evidence type="ECO:0000313" key="6">
    <source>
        <dbReference type="EMBL" id="QNO19060.1"/>
    </source>
</evidence>
<evidence type="ECO:0000256" key="1">
    <source>
        <dbReference type="ARBA" id="ARBA00023015"/>
    </source>
</evidence>
<feature type="domain" description="HTH crp-type" evidence="5">
    <location>
        <begin position="152"/>
        <end position="218"/>
    </location>
</feature>
<dbReference type="SUPFAM" id="SSF51206">
    <property type="entry name" value="cAMP-binding domain-like"/>
    <property type="match status" value="1"/>
</dbReference>
<dbReference type="InterPro" id="IPR018490">
    <property type="entry name" value="cNMP-bd_dom_sf"/>
</dbReference>
<dbReference type="Pfam" id="PF13545">
    <property type="entry name" value="HTH_Crp_2"/>
    <property type="match status" value="1"/>
</dbReference>
<keyword evidence="1" id="KW-0805">Transcription regulation</keyword>
<dbReference type="GO" id="GO:0003677">
    <property type="term" value="F:DNA binding"/>
    <property type="evidence" value="ECO:0007669"/>
    <property type="project" value="UniProtKB-KW"/>
</dbReference>
<evidence type="ECO:0000256" key="3">
    <source>
        <dbReference type="ARBA" id="ARBA00023163"/>
    </source>
</evidence>
<evidence type="ECO:0000259" key="4">
    <source>
        <dbReference type="PROSITE" id="PS50042"/>
    </source>
</evidence>
<dbReference type="EMBL" id="CP060696">
    <property type="protein sequence ID" value="QNO19060.1"/>
    <property type="molecule type" value="Genomic_DNA"/>
</dbReference>
<dbReference type="InterPro" id="IPR012318">
    <property type="entry name" value="HTH_CRP"/>
</dbReference>
<sequence>MRELKKEESFFRMMQELPLFAGISRQTAEFAFHDESCHCSAFLAGEALPPGRRVGLVCAGEVRAFKRTAGGGEVLLNTFRQGGVFGLAGAFLMDSVPLSLLRAKRASVVLFLELPLLRRLFAADAQTAENYIAYLSGRVEFLTQRISVSSGGTAEQRLASWLLSQPDDNGSVCLPCSVANLSGLLGISRASLYRVLENLQQADIIAQHGRTVLLKNRGKLSDFAGHSDEI</sequence>
<dbReference type="InterPro" id="IPR014710">
    <property type="entry name" value="RmlC-like_jellyroll"/>
</dbReference>
<feature type="domain" description="Cyclic nucleotide-binding" evidence="4">
    <location>
        <begin position="51"/>
        <end position="121"/>
    </location>
</feature>
<protein>
    <submittedName>
        <fullName evidence="6">Crp/Fnr family transcriptional regulator</fullName>
    </submittedName>
</protein>
<dbReference type="AlphaFoldDB" id="A0A7G9WK48"/>
<keyword evidence="3" id="KW-0804">Transcription</keyword>